<gene>
    <name evidence="2" type="ORF">AUEXF2481DRAFT_167383</name>
</gene>
<reference evidence="2 3" key="1">
    <citation type="journal article" date="2014" name="BMC Genomics">
        <title>Genome sequencing of four Aureobasidium pullulans varieties: biotechnological potential, stress tolerance, and description of new species.</title>
        <authorList>
            <person name="Gostin Ar C."/>
            <person name="Ohm R.A."/>
            <person name="Kogej T."/>
            <person name="Sonjak S."/>
            <person name="Turk M."/>
            <person name="Zajc J."/>
            <person name="Zalar P."/>
            <person name="Grube M."/>
            <person name="Sun H."/>
            <person name="Han J."/>
            <person name="Sharma A."/>
            <person name="Chiniquy J."/>
            <person name="Ngan C.Y."/>
            <person name="Lipzen A."/>
            <person name="Barry K."/>
            <person name="Grigoriev I.V."/>
            <person name="Gunde-Cimerman N."/>
        </authorList>
    </citation>
    <scope>NUCLEOTIDE SEQUENCE [LARGE SCALE GENOMIC DNA]</scope>
    <source>
        <strain evidence="2 3">EXF-2481</strain>
    </source>
</reference>
<dbReference type="OMA" id="RLCWGEK"/>
<dbReference type="AlphaFoldDB" id="A0A074ZRL1"/>
<dbReference type="InParanoid" id="A0A074ZRL1"/>
<feature type="coiled-coil region" evidence="1">
    <location>
        <begin position="51"/>
        <end position="78"/>
    </location>
</feature>
<organism evidence="2 3">
    <name type="scientific">Aureobasidium subglaciale (strain EXF-2481)</name>
    <name type="common">Aureobasidium pullulans var. subglaciale</name>
    <dbReference type="NCBI Taxonomy" id="1043005"/>
    <lineage>
        <taxon>Eukaryota</taxon>
        <taxon>Fungi</taxon>
        <taxon>Dikarya</taxon>
        <taxon>Ascomycota</taxon>
        <taxon>Pezizomycotina</taxon>
        <taxon>Dothideomycetes</taxon>
        <taxon>Dothideomycetidae</taxon>
        <taxon>Dothideales</taxon>
        <taxon>Saccotheciaceae</taxon>
        <taxon>Aureobasidium</taxon>
    </lineage>
</organism>
<evidence type="ECO:0000313" key="3">
    <source>
        <dbReference type="Proteomes" id="UP000030641"/>
    </source>
</evidence>
<name>A0A074ZRL1_AURSE</name>
<proteinExistence type="predicted"/>
<dbReference type="OrthoDB" id="5120991at2759"/>
<sequence length="394" mass="44042">MSSSVPEHMIPVYKCVVQGFISEYHGQYDKALEEYKTSIDLLVKIMPTIKKNNLKVHRKMYERQLEVLLERKAVLDQAARANPPFAGVIAPPTILSADAEVLAAQNGNHFCLSLDQKLLSDHDKALPKGMDLKVYRSTAPDNIKRLLSDNVPKFTPTLDASLTPTVYNISIDSELVNLGLRSYWAYVKDATKAHTLYALQIVWNSDAPITEAVLRRSGEFLPAAGAVHVDIRRTAPPGGGAYWLAMKDPQGSVTLELPDRVSKTRSWSPRRFTYGGRKFVWKAFEDGKLITKFQWDTLYEYSRTWPVEGSKTGKQEDEVVGDRLCWGETDSRRKQNYTIYMAGGLDQHFREHLLASQLTRYFGKTWGSTSKNESSGMAAAGGVASVLSVAASFL</sequence>
<evidence type="ECO:0000256" key="1">
    <source>
        <dbReference type="SAM" id="Coils"/>
    </source>
</evidence>
<keyword evidence="3" id="KW-1185">Reference proteome</keyword>
<evidence type="ECO:0000313" key="2">
    <source>
        <dbReference type="EMBL" id="KER00917.1"/>
    </source>
</evidence>
<dbReference type="RefSeq" id="XP_013349402.1">
    <property type="nucleotide sequence ID" value="XM_013493948.1"/>
</dbReference>
<protein>
    <recommendedName>
        <fullName evidence="4">MIT domain-containing protein</fullName>
    </recommendedName>
</protein>
<accession>A0A074ZRL1</accession>
<keyword evidence="1" id="KW-0175">Coiled coil</keyword>
<dbReference type="Proteomes" id="UP000030641">
    <property type="component" value="Unassembled WGS sequence"/>
</dbReference>
<dbReference type="STRING" id="1043005.A0A074ZRL1"/>
<dbReference type="GeneID" id="25362227"/>
<dbReference type="EMBL" id="KL584749">
    <property type="protein sequence ID" value="KER00917.1"/>
    <property type="molecule type" value="Genomic_DNA"/>
</dbReference>
<evidence type="ECO:0008006" key="4">
    <source>
        <dbReference type="Google" id="ProtNLM"/>
    </source>
</evidence>
<dbReference type="HOGENOM" id="CLU_059948_0_0_1"/>